<dbReference type="RefSeq" id="WP_058289179.1">
    <property type="nucleotide sequence ID" value="NZ_CYSD01000015.1"/>
</dbReference>
<dbReference type="InterPro" id="IPR007263">
    <property type="entry name" value="DCC1-like"/>
</dbReference>
<accession>A0A0P1GL84</accession>
<keyword evidence="2" id="KW-1185">Reference proteome</keyword>
<dbReference type="EMBL" id="CYSD01000015">
    <property type="protein sequence ID" value="CUH76781.1"/>
    <property type="molecule type" value="Genomic_DNA"/>
</dbReference>
<evidence type="ECO:0008006" key="3">
    <source>
        <dbReference type="Google" id="ProtNLM"/>
    </source>
</evidence>
<gene>
    <name evidence="1" type="ORF">TRM7557_01058</name>
</gene>
<dbReference type="Proteomes" id="UP000052022">
    <property type="component" value="Unassembled WGS sequence"/>
</dbReference>
<protein>
    <recommendedName>
        <fullName evidence="3">Thiol-disulfide oxidoreductase DCC</fullName>
    </recommendedName>
</protein>
<dbReference type="AlphaFoldDB" id="A0A0P1GL84"/>
<organism evidence="1 2">
    <name type="scientific">Tritonibacter multivorans</name>
    <dbReference type="NCBI Taxonomy" id="928856"/>
    <lineage>
        <taxon>Bacteria</taxon>
        <taxon>Pseudomonadati</taxon>
        <taxon>Pseudomonadota</taxon>
        <taxon>Alphaproteobacteria</taxon>
        <taxon>Rhodobacterales</taxon>
        <taxon>Paracoccaceae</taxon>
        <taxon>Tritonibacter</taxon>
    </lineage>
</organism>
<name>A0A0P1GL84_9RHOB</name>
<dbReference type="Pfam" id="PF04134">
    <property type="entry name" value="DCC1-like"/>
    <property type="match status" value="1"/>
</dbReference>
<evidence type="ECO:0000313" key="1">
    <source>
        <dbReference type="EMBL" id="CUH76781.1"/>
    </source>
</evidence>
<dbReference type="GO" id="GO:0015035">
    <property type="term" value="F:protein-disulfide reductase activity"/>
    <property type="evidence" value="ECO:0007669"/>
    <property type="project" value="InterPro"/>
</dbReference>
<reference evidence="1 2" key="1">
    <citation type="submission" date="2015-09" db="EMBL/GenBank/DDBJ databases">
        <authorList>
            <consortium name="Swine Surveillance"/>
        </authorList>
    </citation>
    <scope>NUCLEOTIDE SEQUENCE [LARGE SCALE GENOMIC DNA]</scope>
    <source>
        <strain evidence="1 2">CECT 7557</strain>
    </source>
</reference>
<dbReference type="STRING" id="928856.SAMN04488049_106149"/>
<evidence type="ECO:0000313" key="2">
    <source>
        <dbReference type="Proteomes" id="UP000052022"/>
    </source>
</evidence>
<proteinExistence type="predicted"/>
<dbReference type="OrthoDB" id="9801773at2"/>
<sequence>MEQHQDPPAPVAGQTQTEVLYNAECPVCNFEISHYADHARDKGLAIRFDDLNSGDLARWGLDEDTAARRLYVRQGDRLLSGIDGFLVLWAEMPKYRWLGQIVALPGVLQLARFGYDYVLAPIIYRWHRWRKG</sequence>